<keyword evidence="4" id="KW-1185">Reference proteome</keyword>
<reference evidence="3" key="1">
    <citation type="submission" date="2020-08" db="EMBL/GenBank/DDBJ databases">
        <title>Multicomponent nature underlies the extraordinary mechanical properties of spider dragline silk.</title>
        <authorList>
            <person name="Kono N."/>
            <person name="Nakamura H."/>
            <person name="Mori M."/>
            <person name="Yoshida Y."/>
            <person name="Ohtoshi R."/>
            <person name="Malay A.D."/>
            <person name="Moran D.A.P."/>
            <person name="Tomita M."/>
            <person name="Numata K."/>
            <person name="Arakawa K."/>
        </authorList>
    </citation>
    <scope>NUCLEOTIDE SEQUENCE</scope>
</reference>
<accession>A0A8X6TL31</accession>
<dbReference type="Proteomes" id="UP000887013">
    <property type="component" value="Unassembled WGS sequence"/>
</dbReference>
<evidence type="ECO:0000256" key="1">
    <source>
        <dbReference type="SAM" id="MobiDB-lite"/>
    </source>
</evidence>
<feature type="compositionally biased region" description="Basic and acidic residues" evidence="1">
    <location>
        <begin position="18"/>
        <end position="32"/>
    </location>
</feature>
<organism evidence="3 4">
    <name type="scientific">Nephila pilipes</name>
    <name type="common">Giant wood spider</name>
    <name type="synonym">Nephila maculata</name>
    <dbReference type="NCBI Taxonomy" id="299642"/>
    <lineage>
        <taxon>Eukaryota</taxon>
        <taxon>Metazoa</taxon>
        <taxon>Ecdysozoa</taxon>
        <taxon>Arthropoda</taxon>
        <taxon>Chelicerata</taxon>
        <taxon>Arachnida</taxon>
        <taxon>Araneae</taxon>
        <taxon>Araneomorphae</taxon>
        <taxon>Entelegynae</taxon>
        <taxon>Araneoidea</taxon>
        <taxon>Nephilidae</taxon>
        <taxon>Nephila</taxon>
    </lineage>
</organism>
<gene>
    <name evidence="3" type="ORF">NPIL_587061</name>
</gene>
<keyword evidence="2" id="KW-1133">Transmembrane helix</keyword>
<name>A0A8X6TL31_NEPPI</name>
<evidence type="ECO:0000313" key="4">
    <source>
        <dbReference type="Proteomes" id="UP000887013"/>
    </source>
</evidence>
<sequence>MSSENSSSILPPVPVQDQTKDLLRVPTKDHPTTKHSSPISSTECPSDLELRRLVWSKEYRSLLNSTNRIRVSKAPLNSDSNNLIPLKTVSNGIFDPAILTPPRRQPVLDGQSVQPILKSTDEVANVMGHKDFSICPVFFTYVLFMNRSIAGILIVLILIKLDGLFSCCRPKFPTLTRIRSFEGI</sequence>
<dbReference type="EMBL" id="BMAW01061187">
    <property type="protein sequence ID" value="GFT30086.1"/>
    <property type="molecule type" value="Genomic_DNA"/>
</dbReference>
<keyword evidence="2" id="KW-0472">Membrane</keyword>
<proteinExistence type="predicted"/>
<feature type="compositionally biased region" description="Polar residues" evidence="1">
    <location>
        <begin position="34"/>
        <end position="43"/>
    </location>
</feature>
<feature type="transmembrane region" description="Helical" evidence="2">
    <location>
        <begin position="138"/>
        <end position="159"/>
    </location>
</feature>
<protein>
    <submittedName>
        <fullName evidence="3">Uncharacterized protein</fullName>
    </submittedName>
</protein>
<comment type="caution">
    <text evidence="3">The sequence shown here is derived from an EMBL/GenBank/DDBJ whole genome shotgun (WGS) entry which is preliminary data.</text>
</comment>
<keyword evidence="2" id="KW-0812">Transmembrane</keyword>
<dbReference type="AlphaFoldDB" id="A0A8X6TL31"/>
<evidence type="ECO:0000313" key="3">
    <source>
        <dbReference type="EMBL" id="GFT30086.1"/>
    </source>
</evidence>
<feature type="region of interest" description="Disordered" evidence="1">
    <location>
        <begin position="1"/>
        <end position="43"/>
    </location>
</feature>
<evidence type="ECO:0000256" key="2">
    <source>
        <dbReference type="SAM" id="Phobius"/>
    </source>
</evidence>